<comment type="subcellular location">
    <subcellularLocation>
        <location evidence="1 6 7">Nucleus</location>
    </subcellularLocation>
</comment>
<dbReference type="InterPro" id="IPR017970">
    <property type="entry name" value="Homeobox_CS"/>
</dbReference>
<dbReference type="Proteomes" id="UP000076632">
    <property type="component" value="Unassembled WGS sequence"/>
</dbReference>
<dbReference type="RefSeq" id="XP_018191842.1">
    <property type="nucleotide sequence ID" value="XM_018334605.1"/>
</dbReference>
<feature type="compositionally biased region" description="Polar residues" evidence="8">
    <location>
        <begin position="666"/>
        <end position="675"/>
    </location>
</feature>
<feature type="region of interest" description="Disordered" evidence="8">
    <location>
        <begin position="470"/>
        <end position="497"/>
    </location>
</feature>
<dbReference type="PROSITE" id="PS00027">
    <property type="entry name" value="HOMEOBOX_1"/>
    <property type="match status" value="1"/>
</dbReference>
<dbReference type="InterPro" id="IPR009057">
    <property type="entry name" value="Homeodomain-like_sf"/>
</dbReference>
<feature type="region of interest" description="Disordered" evidence="8">
    <location>
        <begin position="1"/>
        <end position="34"/>
    </location>
</feature>
<evidence type="ECO:0000256" key="2">
    <source>
        <dbReference type="ARBA" id="ARBA00010896"/>
    </source>
</evidence>
<gene>
    <name evidence="10" type="ORF">L228DRAFT_264704</name>
</gene>
<evidence type="ECO:0000256" key="1">
    <source>
        <dbReference type="ARBA" id="ARBA00004123"/>
    </source>
</evidence>
<keyword evidence="3 6" id="KW-0238">DNA-binding</keyword>
<dbReference type="Pfam" id="PF00046">
    <property type="entry name" value="Homeodomain"/>
    <property type="match status" value="1"/>
</dbReference>
<dbReference type="SMART" id="SM00389">
    <property type="entry name" value="HOX"/>
    <property type="match status" value="1"/>
</dbReference>
<feature type="domain" description="Homeobox" evidence="9">
    <location>
        <begin position="26"/>
        <end position="86"/>
    </location>
</feature>
<organism evidence="10 11">
    <name type="scientific">Xylona heveae (strain CBS 132557 / TC161)</name>
    <dbReference type="NCBI Taxonomy" id="1328760"/>
    <lineage>
        <taxon>Eukaryota</taxon>
        <taxon>Fungi</taxon>
        <taxon>Dikarya</taxon>
        <taxon>Ascomycota</taxon>
        <taxon>Pezizomycotina</taxon>
        <taxon>Xylonomycetes</taxon>
        <taxon>Xylonales</taxon>
        <taxon>Xylonaceae</taxon>
        <taxon>Xylona</taxon>
    </lineage>
</organism>
<evidence type="ECO:0000256" key="3">
    <source>
        <dbReference type="ARBA" id="ARBA00023125"/>
    </source>
</evidence>
<feature type="compositionally biased region" description="Polar residues" evidence="8">
    <location>
        <begin position="616"/>
        <end position="635"/>
    </location>
</feature>
<dbReference type="GeneID" id="28899742"/>
<accession>A0A165JIJ8</accession>
<evidence type="ECO:0000313" key="10">
    <source>
        <dbReference type="EMBL" id="KZF26287.1"/>
    </source>
</evidence>
<name>A0A165JIJ8_XYLHT</name>
<dbReference type="SUPFAM" id="SSF46689">
    <property type="entry name" value="Homeodomain-like"/>
    <property type="match status" value="1"/>
</dbReference>
<feature type="region of interest" description="Disordered" evidence="8">
    <location>
        <begin position="606"/>
        <end position="675"/>
    </location>
</feature>
<dbReference type="InParanoid" id="A0A165JIJ8"/>
<dbReference type="InterPro" id="IPR001356">
    <property type="entry name" value="HD"/>
</dbReference>
<proteinExistence type="inferred from homology"/>
<dbReference type="GO" id="GO:0003677">
    <property type="term" value="F:DNA binding"/>
    <property type="evidence" value="ECO:0007669"/>
    <property type="project" value="UniProtKB-UniRule"/>
</dbReference>
<evidence type="ECO:0000313" key="11">
    <source>
        <dbReference type="Proteomes" id="UP000076632"/>
    </source>
</evidence>
<comment type="similarity">
    <text evidence="2">Belongs to the engrailed homeobox family.</text>
</comment>
<evidence type="ECO:0000256" key="4">
    <source>
        <dbReference type="ARBA" id="ARBA00023155"/>
    </source>
</evidence>
<evidence type="ECO:0000256" key="7">
    <source>
        <dbReference type="RuleBase" id="RU000682"/>
    </source>
</evidence>
<protein>
    <recommendedName>
        <fullName evidence="9">Homeobox domain-containing protein</fullName>
    </recommendedName>
</protein>
<dbReference type="PANTHER" id="PTHR24341">
    <property type="entry name" value="HOMEOBOX PROTEIN ENGRAILED"/>
    <property type="match status" value="1"/>
</dbReference>
<dbReference type="PANTHER" id="PTHR24341:SF6">
    <property type="entry name" value="HOMEOBOX PROTEIN INVECTED"/>
    <property type="match status" value="1"/>
</dbReference>
<dbReference type="EMBL" id="KV407454">
    <property type="protein sequence ID" value="KZF26287.1"/>
    <property type="molecule type" value="Genomic_DNA"/>
</dbReference>
<dbReference type="AlphaFoldDB" id="A0A165JIJ8"/>
<dbReference type="CDD" id="cd00086">
    <property type="entry name" value="homeodomain"/>
    <property type="match status" value="1"/>
</dbReference>
<dbReference type="Gene3D" id="1.10.10.60">
    <property type="entry name" value="Homeodomain-like"/>
    <property type="match status" value="1"/>
</dbReference>
<evidence type="ECO:0000256" key="5">
    <source>
        <dbReference type="ARBA" id="ARBA00023242"/>
    </source>
</evidence>
<feature type="DNA-binding region" description="Homeobox" evidence="6">
    <location>
        <begin position="28"/>
        <end position="87"/>
    </location>
</feature>
<sequence>MAYMSMMPEKAQGMATKPNGAEEHDDADTSSRPRLTREQVWMLEKQFQIHPKPSSDIKRRLAEEAGLSLPRVANWFQNRRAKAKQQRKQGEFKLLQAASGLTSPGYGASHGPDIFTPIEMPPELDLTPTWQHGGQLDDQATGLTSPCQLGSPAELDYGFLTQHSNMSLPYLSDHSGYASFAASETSSPTQEKNMLYMHGLHANHSTSAGFPPSAFSDYGSSRNSSVTWTPAQQIDDPFDFTDSIPQLEQLSSNSSLSRDSVEQECYANFQNPTEINQLQQAFHTASFQYQTASGEPLHQQEQQLIYHSHLPQGQTQHFQPVLAADGTFDADGSIVIAHPEIFSGRNSPSDLISTFNAVGIEPDTTLSPPSRESEVSLDLAARRKRPRPAALGHAALRTHSYSGTTPASPAGKGSFLGSNAPMRRIRSTNNISLLRGRIQKNLPGSAQRSPLPFSTFADAGAFERGYFSGRTPTTSNPMPTPTGSFAPPTPRSPSRNGAARPEYGIVTMDGNQPLVLGHGYSSSMVHPALDLETSLVSPPSTPLELELQARFQRYALNHQSPPQSAGLQMPYGMGEGPITSPTFTSFPTAIHMPQPTYMSPIVTEETEQANHRGNENRTSQTTERTSAGKNTTNNKPAPELLFHQYTPTHKAPPPPRMSPHKPRNYIFTNQGPEDF</sequence>
<dbReference type="PROSITE" id="PS50071">
    <property type="entry name" value="HOMEOBOX_2"/>
    <property type="match status" value="1"/>
</dbReference>
<dbReference type="STRING" id="1328760.A0A165JIJ8"/>
<dbReference type="OrthoDB" id="6159439at2759"/>
<evidence type="ECO:0000259" key="9">
    <source>
        <dbReference type="PROSITE" id="PS50071"/>
    </source>
</evidence>
<evidence type="ECO:0000256" key="8">
    <source>
        <dbReference type="SAM" id="MobiDB-lite"/>
    </source>
</evidence>
<dbReference type="GO" id="GO:0000981">
    <property type="term" value="F:DNA-binding transcription factor activity, RNA polymerase II-specific"/>
    <property type="evidence" value="ECO:0007669"/>
    <property type="project" value="InterPro"/>
</dbReference>
<dbReference type="InterPro" id="IPR050720">
    <property type="entry name" value="Engrailed_Homeobox_TFs"/>
</dbReference>
<dbReference type="OMA" id="TGWTEDP"/>
<dbReference type="GO" id="GO:0016586">
    <property type="term" value="C:RSC-type complex"/>
    <property type="evidence" value="ECO:0007669"/>
    <property type="project" value="TreeGrafter"/>
</dbReference>
<keyword evidence="5 6" id="KW-0539">Nucleus</keyword>
<evidence type="ECO:0000256" key="6">
    <source>
        <dbReference type="PROSITE-ProRule" id="PRU00108"/>
    </source>
</evidence>
<feature type="region of interest" description="Disordered" evidence="8">
    <location>
        <begin position="399"/>
        <end position="420"/>
    </location>
</feature>
<keyword evidence="11" id="KW-1185">Reference proteome</keyword>
<reference evidence="10 11" key="1">
    <citation type="journal article" date="2016" name="Fungal Biol.">
        <title>The genome of Xylona heveae provides a window into fungal endophytism.</title>
        <authorList>
            <person name="Gazis R."/>
            <person name="Kuo A."/>
            <person name="Riley R."/>
            <person name="LaButti K."/>
            <person name="Lipzen A."/>
            <person name="Lin J."/>
            <person name="Amirebrahimi M."/>
            <person name="Hesse C.N."/>
            <person name="Spatafora J.W."/>
            <person name="Henrissat B."/>
            <person name="Hainaut M."/>
            <person name="Grigoriev I.V."/>
            <person name="Hibbett D.S."/>
        </authorList>
    </citation>
    <scope>NUCLEOTIDE SEQUENCE [LARGE SCALE GENOMIC DNA]</scope>
    <source>
        <strain evidence="10 11">TC161</strain>
    </source>
</reference>
<keyword evidence="4 6" id="KW-0371">Homeobox</keyword>